<dbReference type="PANTHER" id="PTHR45570">
    <property type="entry name" value="CARBOXYLIC ESTER HYDROLASE"/>
    <property type="match status" value="1"/>
</dbReference>
<feature type="chain" id="PRO_5043820241" description="Carboxylesterase type B domain-containing protein" evidence="1">
    <location>
        <begin position="26"/>
        <end position="549"/>
    </location>
</feature>
<comment type="caution">
    <text evidence="3">The sequence shown here is derived from an EMBL/GenBank/DDBJ whole genome shotgun (WGS) entry which is preliminary data.</text>
</comment>
<protein>
    <recommendedName>
        <fullName evidence="2">Carboxylesterase type B domain-containing protein</fullName>
    </recommendedName>
</protein>
<dbReference type="EMBL" id="BQKY01000004">
    <property type="protein sequence ID" value="GJN88954.1"/>
    <property type="molecule type" value="Genomic_DNA"/>
</dbReference>
<dbReference type="AlphaFoldDB" id="A0AAV5GIC7"/>
<keyword evidence="4" id="KW-1185">Reference proteome</keyword>
<evidence type="ECO:0000256" key="1">
    <source>
        <dbReference type="SAM" id="SignalP"/>
    </source>
</evidence>
<reference evidence="3 4" key="1">
    <citation type="submission" date="2021-12" db="EMBL/GenBank/DDBJ databases">
        <title>High titer production of polyol ester of fatty acids by Rhodotorula paludigena BS15 towards product separation-free biomass refinery.</title>
        <authorList>
            <person name="Mano J."/>
            <person name="Ono H."/>
            <person name="Tanaka T."/>
            <person name="Naito K."/>
            <person name="Sushida H."/>
            <person name="Ike M."/>
            <person name="Tokuyasu K."/>
            <person name="Kitaoka M."/>
        </authorList>
    </citation>
    <scope>NUCLEOTIDE SEQUENCE [LARGE SCALE GENOMIC DNA]</scope>
    <source>
        <strain evidence="3 4">BS15</strain>
    </source>
</reference>
<keyword evidence="1" id="KW-0732">Signal</keyword>
<name>A0AAV5GIC7_9BASI</name>
<dbReference type="SUPFAM" id="SSF53474">
    <property type="entry name" value="alpha/beta-Hydrolases"/>
    <property type="match status" value="1"/>
</dbReference>
<dbReference type="Proteomes" id="UP001342314">
    <property type="component" value="Unassembled WGS sequence"/>
</dbReference>
<organism evidence="3 4">
    <name type="scientific">Rhodotorula paludigena</name>
    <dbReference type="NCBI Taxonomy" id="86838"/>
    <lineage>
        <taxon>Eukaryota</taxon>
        <taxon>Fungi</taxon>
        <taxon>Dikarya</taxon>
        <taxon>Basidiomycota</taxon>
        <taxon>Pucciniomycotina</taxon>
        <taxon>Microbotryomycetes</taxon>
        <taxon>Sporidiobolales</taxon>
        <taxon>Sporidiobolaceae</taxon>
        <taxon>Rhodotorula</taxon>
    </lineage>
</organism>
<evidence type="ECO:0000313" key="4">
    <source>
        <dbReference type="Proteomes" id="UP001342314"/>
    </source>
</evidence>
<proteinExistence type="predicted"/>
<gene>
    <name evidence="3" type="ORF">Rhopal_001925-T1</name>
</gene>
<feature type="domain" description="Carboxylesterase type B" evidence="2">
    <location>
        <begin position="33"/>
        <end position="516"/>
    </location>
</feature>
<dbReference type="PANTHER" id="PTHR45570:SF1">
    <property type="entry name" value="CARBOXYLIC ESTER HYDROLASE"/>
    <property type="match status" value="1"/>
</dbReference>
<evidence type="ECO:0000313" key="3">
    <source>
        <dbReference type="EMBL" id="GJN88954.1"/>
    </source>
</evidence>
<accession>A0AAV5GIC7</accession>
<dbReference type="Gene3D" id="3.40.50.1820">
    <property type="entry name" value="alpha/beta hydrolase"/>
    <property type="match status" value="1"/>
</dbReference>
<evidence type="ECO:0000259" key="2">
    <source>
        <dbReference type="Pfam" id="PF00135"/>
    </source>
</evidence>
<sequence length="549" mass="59305">MLPNFFIRFCAAIPLLGLLASSCNAAPTTLPDTQTISTPHGDVTGAVIGSVRRFTVPFAAPPTGRRRFLKAVPVDNWTSLNGTQLPSKCFQTNEQHPEGEGDEDCLYMNIYSRLGPQRQNGQRDPVLVWIHGGSFHSGGTSDLDAGIRSFVGERVIVVSLQYRLGMLGWLKWGTRGFAGNQGLTDVIEALKMIKSDISAYGGDPSSITIAGQSSGAELIKTLLVTPSAANLFERAILQSAPLDFVDQSASTASAVGSMVGTEFGCAPRAVRYCVQRQSLDRIAQVQNIVIDPSQTLDLASANLDFTAVEPFRPHVDGELVTRDFRQVIASGDQLENPSRPLLFSTVKNEGCNGVRKQLAGFPEPAWNQIAPGVLVALFPTRFGLIQSSGLYDLSAEGDDLRDELSQLTTDWYWVCPNQQTALRSAAKSGYSGNVFLAEFDMGIPRYPEDSILGCDRGVGHEDDIFAVFGNSLSANYSAAQKKLILEVQERWAAFVRRGSPNLNGIPEWPAVAASKGDLNVWVFGADSSKGTSAVRKTQRTEACAVYTTA</sequence>
<dbReference type="InterPro" id="IPR029058">
    <property type="entry name" value="AB_hydrolase_fold"/>
</dbReference>
<dbReference type="Pfam" id="PF00135">
    <property type="entry name" value="COesterase"/>
    <property type="match status" value="1"/>
</dbReference>
<feature type="signal peptide" evidence="1">
    <location>
        <begin position="1"/>
        <end position="25"/>
    </location>
</feature>
<dbReference type="InterPro" id="IPR002018">
    <property type="entry name" value="CarbesteraseB"/>
</dbReference>